<gene>
    <name evidence="3" type="ORF">N7Z68_19080</name>
</gene>
<dbReference type="EMBL" id="JAOTPO010000016">
    <property type="protein sequence ID" value="MDE5415470.1"/>
    <property type="molecule type" value="Genomic_DNA"/>
</dbReference>
<dbReference type="RefSeq" id="WP_275120072.1">
    <property type="nucleotide sequence ID" value="NZ_JAOTPO010000016.1"/>
</dbReference>
<keyword evidence="2" id="KW-0812">Transmembrane</keyword>
<reference evidence="3" key="1">
    <citation type="submission" date="2024-05" db="EMBL/GenBank/DDBJ databases">
        <title>Alkalihalobacillus sp. strain MEB203 novel alkaliphilic bacterium from Lonar Lake, India.</title>
        <authorList>
            <person name="Joshi A."/>
            <person name="Thite S."/>
            <person name="Mengade P."/>
        </authorList>
    </citation>
    <scope>NUCLEOTIDE SEQUENCE</scope>
    <source>
        <strain evidence="3">MEB 203</strain>
    </source>
</reference>
<keyword evidence="2" id="KW-0472">Membrane</keyword>
<feature type="compositionally biased region" description="Basic and acidic residues" evidence="1">
    <location>
        <begin position="50"/>
        <end position="60"/>
    </location>
</feature>
<evidence type="ECO:0000256" key="1">
    <source>
        <dbReference type="SAM" id="MobiDB-lite"/>
    </source>
</evidence>
<feature type="transmembrane region" description="Helical" evidence="2">
    <location>
        <begin position="6"/>
        <end position="25"/>
    </location>
</feature>
<keyword evidence="4" id="KW-1185">Reference proteome</keyword>
<proteinExistence type="predicted"/>
<organism evidence="3 4">
    <name type="scientific">Alkalihalobacterium chitinilyticum</name>
    <dbReference type="NCBI Taxonomy" id="2980103"/>
    <lineage>
        <taxon>Bacteria</taxon>
        <taxon>Bacillati</taxon>
        <taxon>Bacillota</taxon>
        <taxon>Bacilli</taxon>
        <taxon>Bacillales</taxon>
        <taxon>Bacillaceae</taxon>
        <taxon>Alkalihalobacterium</taxon>
    </lineage>
</organism>
<evidence type="ECO:0000313" key="3">
    <source>
        <dbReference type="EMBL" id="MDE5415470.1"/>
    </source>
</evidence>
<protein>
    <submittedName>
        <fullName evidence="3">Uncharacterized protein</fullName>
    </submittedName>
</protein>
<evidence type="ECO:0000256" key="2">
    <source>
        <dbReference type="SAM" id="Phobius"/>
    </source>
</evidence>
<evidence type="ECO:0000313" key="4">
    <source>
        <dbReference type="Proteomes" id="UP001148125"/>
    </source>
</evidence>
<comment type="caution">
    <text evidence="3">The sequence shown here is derived from an EMBL/GenBank/DDBJ whole genome shotgun (WGS) entry which is preliminary data.</text>
</comment>
<accession>A0ABT5VJM2</accession>
<keyword evidence="2" id="KW-1133">Transmembrane helix</keyword>
<dbReference type="Proteomes" id="UP001148125">
    <property type="component" value="Unassembled WGS sequence"/>
</dbReference>
<feature type="region of interest" description="Disordered" evidence="1">
    <location>
        <begin position="39"/>
        <end position="60"/>
    </location>
</feature>
<sequence>MTVDWTTVITHLLTLILGATGGYVFKSIRINQKNINKTKGKNSPIFNNDGDVKGRFGDGR</sequence>
<name>A0ABT5VJM2_9BACI</name>